<dbReference type="Pfam" id="PF01476">
    <property type="entry name" value="LysM"/>
    <property type="match status" value="1"/>
</dbReference>
<dbReference type="SMART" id="SM00257">
    <property type="entry name" value="LysM"/>
    <property type="match status" value="1"/>
</dbReference>
<keyword evidence="4" id="KW-1185">Reference proteome</keyword>
<dbReference type="SUPFAM" id="SSF54106">
    <property type="entry name" value="LysM domain"/>
    <property type="match status" value="1"/>
</dbReference>
<dbReference type="RefSeq" id="WP_379232237.1">
    <property type="nucleotide sequence ID" value="NZ_JBHSTE010000002.1"/>
</dbReference>
<keyword evidence="1" id="KW-0472">Membrane</keyword>
<organism evidence="3 4">
    <name type="scientific">Paenibacillus septentrionalis</name>
    <dbReference type="NCBI Taxonomy" id="429342"/>
    <lineage>
        <taxon>Bacteria</taxon>
        <taxon>Bacillati</taxon>
        <taxon>Bacillota</taxon>
        <taxon>Bacilli</taxon>
        <taxon>Bacillales</taxon>
        <taxon>Paenibacillaceae</taxon>
        <taxon>Paenibacillus</taxon>
    </lineage>
</organism>
<evidence type="ECO:0000313" key="4">
    <source>
        <dbReference type="Proteomes" id="UP001596233"/>
    </source>
</evidence>
<name>A0ABW1V2S6_9BACL</name>
<dbReference type="CDD" id="cd00118">
    <property type="entry name" value="LysM"/>
    <property type="match status" value="1"/>
</dbReference>
<evidence type="ECO:0000256" key="1">
    <source>
        <dbReference type="SAM" id="Phobius"/>
    </source>
</evidence>
<feature type="transmembrane region" description="Helical" evidence="1">
    <location>
        <begin position="31"/>
        <end position="51"/>
    </location>
</feature>
<reference evidence="4" key="1">
    <citation type="journal article" date="2019" name="Int. J. Syst. Evol. Microbiol.">
        <title>The Global Catalogue of Microorganisms (GCM) 10K type strain sequencing project: providing services to taxonomists for standard genome sequencing and annotation.</title>
        <authorList>
            <consortium name="The Broad Institute Genomics Platform"/>
            <consortium name="The Broad Institute Genome Sequencing Center for Infectious Disease"/>
            <person name="Wu L."/>
            <person name="Ma J."/>
        </authorList>
    </citation>
    <scope>NUCLEOTIDE SEQUENCE [LARGE SCALE GENOMIC DNA]</scope>
    <source>
        <strain evidence="4">PCU 280</strain>
    </source>
</reference>
<keyword evidence="1" id="KW-1133">Transmembrane helix</keyword>
<feature type="domain" description="LysM" evidence="2">
    <location>
        <begin position="68"/>
        <end position="118"/>
    </location>
</feature>
<dbReference type="Gene3D" id="3.10.350.10">
    <property type="entry name" value="LysM domain"/>
    <property type="match status" value="1"/>
</dbReference>
<evidence type="ECO:0000259" key="2">
    <source>
        <dbReference type="PROSITE" id="PS51782"/>
    </source>
</evidence>
<sequence length="122" mass="13430">MSAYNPYAVSSINEALSRSKRTEAINSQSRYYKVLISFVAIALIVTCFFLIRTTASTPFSNVPVEGESIVVVSSGDTLWSIASQHYSHLADKGFAVYLIKERNQLQSSVIMPGDKLILPVNP</sequence>
<proteinExistence type="predicted"/>
<dbReference type="InterPro" id="IPR036779">
    <property type="entry name" value="LysM_dom_sf"/>
</dbReference>
<keyword evidence="1" id="KW-0812">Transmembrane</keyword>
<protein>
    <submittedName>
        <fullName evidence="3">LysM peptidoglycan-binding domain-containing protein</fullName>
    </submittedName>
</protein>
<comment type="caution">
    <text evidence="3">The sequence shown here is derived from an EMBL/GenBank/DDBJ whole genome shotgun (WGS) entry which is preliminary data.</text>
</comment>
<dbReference type="EMBL" id="JBHSTE010000002">
    <property type="protein sequence ID" value="MFC6332161.1"/>
    <property type="molecule type" value="Genomic_DNA"/>
</dbReference>
<dbReference type="PROSITE" id="PS51782">
    <property type="entry name" value="LYSM"/>
    <property type="match status" value="1"/>
</dbReference>
<dbReference type="Proteomes" id="UP001596233">
    <property type="component" value="Unassembled WGS sequence"/>
</dbReference>
<dbReference type="InterPro" id="IPR018392">
    <property type="entry name" value="LysM"/>
</dbReference>
<accession>A0ABW1V2S6</accession>
<evidence type="ECO:0000313" key="3">
    <source>
        <dbReference type="EMBL" id="MFC6332161.1"/>
    </source>
</evidence>
<gene>
    <name evidence="3" type="ORF">ACFP56_05960</name>
</gene>